<dbReference type="EMBL" id="CARXXK010000001">
    <property type="protein sequence ID" value="CAI6348314.1"/>
    <property type="molecule type" value="Genomic_DNA"/>
</dbReference>
<dbReference type="PANTHER" id="PTHR22954:SF3">
    <property type="entry name" value="PROTEIN CBG08539"/>
    <property type="match status" value="1"/>
</dbReference>
<gene>
    <name evidence="1" type="ORF">MEUPH1_LOCUS5006</name>
</gene>
<accession>A0AAV0VVV8</accession>
<dbReference type="PANTHER" id="PTHR22954">
    <property type="entry name" value="RETROVIRAL PROTEASE-RELATED"/>
    <property type="match status" value="1"/>
</dbReference>
<comment type="caution">
    <text evidence="1">The sequence shown here is derived from an EMBL/GenBank/DDBJ whole genome shotgun (WGS) entry which is preliminary data.</text>
</comment>
<protein>
    <submittedName>
        <fullName evidence="1">Uncharacterized protein</fullName>
    </submittedName>
</protein>
<dbReference type="AlphaFoldDB" id="A0AAV0VVV8"/>
<name>A0AAV0VVV8_9HEMI</name>
<dbReference type="InterPro" id="IPR005312">
    <property type="entry name" value="DUF1759"/>
</dbReference>
<reference evidence="1 2" key="1">
    <citation type="submission" date="2023-01" db="EMBL/GenBank/DDBJ databases">
        <authorList>
            <person name="Whitehead M."/>
        </authorList>
    </citation>
    <scope>NUCLEOTIDE SEQUENCE [LARGE SCALE GENOMIC DNA]</scope>
</reference>
<dbReference type="Proteomes" id="UP001160148">
    <property type="component" value="Unassembled WGS sequence"/>
</dbReference>
<evidence type="ECO:0000313" key="2">
    <source>
        <dbReference type="Proteomes" id="UP001160148"/>
    </source>
</evidence>
<keyword evidence="2" id="KW-1185">Reference proteome</keyword>
<evidence type="ECO:0000313" key="1">
    <source>
        <dbReference type="EMBL" id="CAI6348314.1"/>
    </source>
</evidence>
<sequence length="294" mass="33344">MTVPQSIQYIDAKGRVNRALAKLNTFVKASSEYNNDRSSVSKRAKIRQMLSELSEIRRQVEDDVQIMETSVGQKTAPIDVTDNQCSTLLIESFDTLYYELAAFADVHSFSLSKSNNSASNNTVLNQSSGINNLSMFQLPKRKLPTFSGNIVEWQGFEDLFPSILSHAPELSDVEKFELLKTSLEGEALSLISHLALTSANYQSAWDLLRMRYGNKRDLARIHLDALLQPPEVKWNDSSSIKTAITTILEHTSALDNLEFVTRDWSPILIHLYENQLDYELRSRWELLVGDKQNP</sequence>
<proteinExistence type="predicted"/>
<organism evidence="1 2">
    <name type="scientific">Macrosiphum euphorbiae</name>
    <name type="common">potato aphid</name>
    <dbReference type="NCBI Taxonomy" id="13131"/>
    <lineage>
        <taxon>Eukaryota</taxon>
        <taxon>Metazoa</taxon>
        <taxon>Ecdysozoa</taxon>
        <taxon>Arthropoda</taxon>
        <taxon>Hexapoda</taxon>
        <taxon>Insecta</taxon>
        <taxon>Pterygota</taxon>
        <taxon>Neoptera</taxon>
        <taxon>Paraneoptera</taxon>
        <taxon>Hemiptera</taxon>
        <taxon>Sternorrhyncha</taxon>
        <taxon>Aphidomorpha</taxon>
        <taxon>Aphidoidea</taxon>
        <taxon>Aphididae</taxon>
        <taxon>Macrosiphini</taxon>
        <taxon>Macrosiphum</taxon>
    </lineage>
</organism>
<dbReference type="Pfam" id="PF03564">
    <property type="entry name" value="DUF1759"/>
    <property type="match status" value="1"/>
</dbReference>